<evidence type="ECO:0000313" key="4">
    <source>
        <dbReference type="EMBL" id="MDK2562674.1"/>
    </source>
</evidence>
<keyword evidence="4" id="KW-0969">Cilium</keyword>
<comment type="similarity">
    <text evidence="1">Belongs to the FlgD family.</text>
</comment>
<dbReference type="RefSeq" id="WP_284131638.1">
    <property type="nucleotide sequence ID" value="NZ_JASKYM010000001.1"/>
</dbReference>
<evidence type="ECO:0000256" key="2">
    <source>
        <dbReference type="ARBA" id="ARBA00022795"/>
    </source>
</evidence>
<dbReference type="EMBL" id="JASKYM010000001">
    <property type="protein sequence ID" value="MDK2562674.1"/>
    <property type="molecule type" value="Genomic_DNA"/>
</dbReference>
<comment type="caution">
    <text evidence="4">The sequence shown here is derived from an EMBL/GenBank/DDBJ whole genome shotgun (WGS) entry which is preliminary data.</text>
</comment>
<keyword evidence="4" id="KW-0966">Cell projection</keyword>
<keyword evidence="5" id="KW-1185">Reference proteome</keyword>
<proteinExistence type="inferred from homology"/>
<organism evidence="4 5">
    <name type="scientific">Romboutsia sedimentorum</name>
    <dbReference type="NCBI Taxonomy" id="1368474"/>
    <lineage>
        <taxon>Bacteria</taxon>
        <taxon>Bacillati</taxon>
        <taxon>Bacillota</taxon>
        <taxon>Clostridia</taxon>
        <taxon>Peptostreptococcales</taxon>
        <taxon>Peptostreptococcaceae</taxon>
        <taxon>Romboutsia</taxon>
    </lineage>
</organism>
<reference evidence="4 5" key="1">
    <citation type="submission" date="2023-05" db="EMBL/GenBank/DDBJ databases">
        <title>Rombocin, a short stable natural nisin variant, displays selective antimicrobial activity against Listeria monocytogenes and employs dual mode of action to kill target bacterial strains.</title>
        <authorList>
            <person name="Wambui J."/>
            <person name="Stephan R."/>
            <person name="Kuipers O.P."/>
        </authorList>
    </citation>
    <scope>NUCLEOTIDE SEQUENCE [LARGE SCALE GENOMIC DNA]</scope>
    <source>
        <strain evidence="4 5">RC002</strain>
    </source>
</reference>
<feature type="region of interest" description="Disordered" evidence="3">
    <location>
        <begin position="1"/>
        <end position="33"/>
    </location>
</feature>
<accession>A0ABT7E6X1</accession>
<evidence type="ECO:0000256" key="3">
    <source>
        <dbReference type="SAM" id="MobiDB-lite"/>
    </source>
</evidence>
<keyword evidence="4" id="KW-0282">Flagellum</keyword>
<evidence type="ECO:0000313" key="5">
    <source>
        <dbReference type="Proteomes" id="UP001301012"/>
    </source>
</evidence>
<feature type="region of interest" description="Disordered" evidence="3">
    <location>
        <begin position="115"/>
        <end position="139"/>
    </location>
</feature>
<gene>
    <name evidence="4" type="ORF">QOZ84_03860</name>
</gene>
<keyword evidence="2" id="KW-1005">Bacterial flagellum biogenesis</keyword>
<feature type="compositionally biased region" description="Acidic residues" evidence="3">
    <location>
        <begin position="116"/>
        <end position="129"/>
    </location>
</feature>
<name>A0ABT7E6X1_9FIRM</name>
<feature type="compositionally biased region" description="Polar residues" evidence="3">
    <location>
        <begin position="1"/>
        <end position="17"/>
    </location>
</feature>
<sequence length="182" mass="20059">MNNLKTVSNEANTQSTRTSDKTENGTPIIMPGKETDKDLFLKMLVAQMSNQDPFNPQDPTQYVTQLAQFNSLEQMMNLNDGMEYLMGMTNGLLVNSAMSTATSLIGKKVEAYAPIEEPDGESSEGDSSEDSDKKTLTGVVEGVHMKDGIVYMDVRIDETKELKSIEYAALIKVSDNNTNTEK</sequence>
<protein>
    <submittedName>
        <fullName evidence="4">Flagellar hook capping FlgD N-terminal domain-containing protein</fullName>
    </submittedName>
</protein>
<evidence type="ECO:0000256" key="1">
    <source>
        <dbReference type="ARBA" id="ARBA00010577"/>
    </source>
</evidence>
<dbReference type="Proteomes" id="UP001301012">
    <property type="component" value="Unassembled WGS sequence"/>
</dbReference>
<dbReference type="InterPro" id="IPR005648">
    <property type="entry name" value="FlgD"/>
</dbReference>
<dbReference type="Pfam" id="PF03963">
    <property type="entry name" value="FlgD"/>
    <property type="match status" value="1"/>
</dbReference>